<evidence type="ECO:0000313" key="3">
    <source>
        <dbReference type="EMBL" id="CAF0979848.1"/>
    </source>
</evidence>
<reference evidence="2" key="1">
    <citation type="submission" date="2021-02" db="EMBL/GenBank/DDBJ databases">
        <authorList>
            <person name="Nowell W R."/>
        </authorList>
    </citation>
    <scope>NUCLEOTIDE SEQUENCE</scope>
</reference>
<dbReference type="Proteomes" id="UP000663828">
    <property type="component" value="Unassembled WGS sequence"/>
</dbReference>
<sequence>MSLTSSSIRFIVQFFILILLLNVIVAEYERPRMIQRPHQRSTGSNYAYAWFTRDIHDDDSNSDEVNSQDAARIRFFKKLFDNDKD</sequence>
<feature type="chain" id="PRO_5035682708" evidence="1">
    <location>
        <begin position="27"/>
        <end position="85"/>
    </location>
</feature>
<gene>
    <name evidence="2" type="ORF">EDS130_LOCUS3253</name>
    <name evidence="3" type="ORF">XAT740_LOCUS12122</name>
</gene>
<dbReference type="EMBL" id="CAJNOR010000680">
    <property type="protein sequence ID" value="CAF0979848.1"/>
    <property type="molecule type" value="Genomic_DNA"/>
</dbReference>
<evidence type="ECO:0000313" key="5">
    <source>
        <dbReference type="Proteomes" id="UP000663852"/>
    </source>
</evidence>
<keyword evidence="4" id="KW-1185">Reference proteome</keyword>
<organism evidence="2 5">
    <name type="scientific">Adineta ricciae</name>
    <name type="common">Rotifer</name>
    <dbReference type="NCBI Taxonomy" id="249248"/>
    <lineage>
        <taxon>Eukaryota</taxon>
        <taxon>Metazoa</taxon>
        <taxon>Spiralia</taxon>
        <taxon>Gnathifera</taxon>
        <taxon>Rotifera</taxon>
        <taxon>Eurotatoria</taxon>
        <taxon>Bdelloidea</taxon>
        <taxon>Adinetida</taxon>
        <taxon>Adinetidae</taxon>
        <taxon>Adineta</taxon>
    </lineage>
</organism>
<name>A0A813QLU7_ADIRI</name>
<accession>A0A813QLU7</accession>
<dbReference type="AlphaFoldDB" id="A0A813QLU7"/>
<feature type="signal peptide" evidence="1">
    <location>
        <begin position="1"/>
        <end position="26"/>
    </location>
</feature>
<proteinExistence type="predicted"/>
<evidence type="ECO:0000256" key="1">
    <source>
        <dbReference type="SAM" id="SignalP"/>
    </source>
</evidence>
<protein>
    <submittedName>
        <fullName evidence="2">Uncharacterized protein</fullName>
    </submittedName>
</protein>
<dbReference type="Proteomes" id="UP000663852">
    <property type="component" value="Unassembled WGS sequence"/>
</dbReference>
<evidence type="ECO:0000313" key="4">
    <source>
        <dbReference type="Proteomes" id="UP000663828"/>
    </source>
</evidence>
<comment type="caution">
    <text evidence="2">The sequence shown here is derived from an EMBL/GenBank/DDBJ whole genome shotgun (WGS) entry which is preliminary data.</text>
</comment>
<evidence type="ECO:0000313" key="2">
    <source>
        <dbReference type="EMBL" id="CAF0769971.1"/>
    </source>
</evidence>
<keyword evidence="1" id="KW-0732">Signal</keyword>
<dbReference type="EMBL" id="CAJNOJ010000008">
    <property type="protein sequence ID" value="CAF0769971.1"/>
    <property type="molecule type" value="Genomic_DNA"/>
</dbReference>
<dbReference type="OrthoDB" id="10433191at2759"/>